<evidence type="ECO:0000256" key="2">
    <source>
        <dbReference type="SAM" id="SignalP"/>
    </source>
</evidence>
<keyword evidence="1" id="KW-0472">Membrane</keyword>
<reference evidence="3 4" key="1">
    <citation type="journal article" date="2015" name="Nature">
        <title>rRNA introns, odd ribosomes, and small enigmatic genomes across a large radiation of phyla.</title>
        <authorList>
            <person name="Brown C.T."/>
            <person name="Hug L.A."/>
            <person name="Thomas B.C."/>
            <person name="Sharon I."/>
            <person name="Castelle C.J."/>
            <person name="Singh A."/>
            <person name="Wilkins M.J."/>
            <person name="Williams K.H."/>
            <person name="Banfield J.F."/>
        </authorList>
    </citation>
    <scope>NUCLEOTIDE SEQUENCE [LARGE SCALE GENOMIC DNA]</scope>
</reference>
<dbReference type="AlphaFoldDB" id="A0A0G2AN20"/>
<keyword evidence="2" id="KW-0732">Signal</keyword>
<organism evidence="3 4">
    <name type="scientific">Candidatus Magasanikbacteria bacterium GW2011_GWA2_56_11</name>
    <dbReference type="NCBI Taxonomy" id="1619044"/>
    <lineage>
        <taxon>Bacteria</taxon>
        <taxon>Candidatus Magasanikiibacteriota</taxon>
    </lineage>
</organism>
<protein>
    <submittedName>
        <fullName evidence="3">Uncharacterized protein</fullName>
    </submittedName>
</protein>
<name>A0A0G2AN20_9BACT</name>
<comment type="caution">
    <text evidence="3">The sequence shown here is derived from an EMBL/GenBank/DDBJ whole genome shotgun (WGS) entry which is preliminary data.</text>
</comment>
<dbReference type="Proteomes" id="UP000033870">
    <property type="component" value="Unassembled WGS sequence"/>
</dbReference>
<evidence type="ECO:0000313" key="4">
    <source>
        <dbReference type="Proteomes" id="UP000033870"/>
    </source>
</evidence>
<dbReference type="InterPro" id="IPR043993">
    <property type="entry name" value="T4SS_pilin"/>
</dbReference>
<feature type="transmembrane region" description="Helical" evidence="1">
    <location>
        <begin position="127"/>
        <end position="148"/>
    </location>
</feature>
<feature type="chain" id="PRO_5002542167" evidence="2">
    <location>
        <begin position="34"/>
        <end position="168"/>
    </location>
</feature>
<gene>
    <name evidence="3" type="ORF">UY92_C0004G0058</name>
</gene>
<proteinExistence type="predicted"/>
<keyword evidence="1" id="KW-1133">Transmembrane helix</keyword>
<feature type="transmembrane region" description="Helical" evidence="1">
    <location>
        <begin position="87"/>
        <end position="106"/>
    </location>
</feature>
<evidence type="ECO:0000256" key="1">
    <source>
        <dbReference type="SAM" id="Phobius"/>
    </source>
</evidence>
<dbReference type="STRING" id="1619044.UY92_C0004G0058"/>
<sequence>MSTLTKLAKHRSVIAAVSVFALAVALLPGTVSAKAVGETCVKDLECDAGLTCQSGKCGKDVFGLNPIDEEVGNTLGNEDLRSTIGRLINVALSLLGIIAVVIILAGGFKWMTAGGNEDKVGEARKMIFSGIIGLAIILSAWAIALFVLNQLNKATNPDASEDISDIID</sequence>
<dbReference type="EMBL" id="LCRX01000004">
    <property type="protein sequence ID" value="KKW42722.1"/>
    <property type="molecule type" value="Genomic_DNA"/>
</dbReference>
<dbReference type="Pfam" id="PF18895">
    <property type="entry name" value="T4SS_pilin"/>
    <property type="match status" value="1"/>
</dbReference>
<evidence type="ECO:0000313" key="3">
    <source>
        <dbReference type="EMBL" id="KKW42722.1"/>
    </source>
</evidence>
<feature type="signal peptide" evidence="2">
    <location>
        <begin position="1"/>
        <end position="33"/>
    </location>
</feature>
<keyword evidence="1" id="KW-0812">Transmembrane</keyword>
<accession>A0A0G2AN20</accession>